<comment type="caution">
    <text evidence="2">The sequence shown here is derived from an EMBL/GenBank/DDBJ whole genome shotgun (WGS) entry which is preliminary data.</text>
</comment>
<sequence length="100" mass="10957">MSCRHPLPANTPLRLQKHHQQNTTSNRHTHANTTTTKNTYTNNDIKTATPPTLLSIPLCAFLTSCLASLHLPRLTSPRSVMSLCIPGVTHPAEPHGLTET</sequence>
<dbReference type="EMBL" id="VSRR010000431">
    <property type="protein sequence ID" value="MPC15487.1"/>
    <property type="molecule type" value="Genomic_DNA"/>
</dbReference>
<feature type="region of interest" description="Disordered" evidence="1">
    <location>
        <begin position="1"/>
        <end position="43"/>
    </location>
</feature>
<organism evidence="2 3">
    <name type="scientific">Portunus trituberculatus</name>
    <name type="common">Swimming crab</name>
    <name type="synonym">Neptunus trituberculatus</name>
    <dbReference type="NCBI Taxonomy" id="210409"/>
    <lineage>
        <taxon>Eukaryota</taxon>
        <taxon>Metazoa</taxon>
        <taxon>Ecdysozoa</taxon>
        <taxon>Arthropoda</taxon>
        <taxon>Crustacea</taxon>
        <taxon>Multicrustacea</taxon>
        <taxon>Malacostraca</taxon>
        <taxon>Eumalacostraca</taxon>
        <taxon>Eucarida</taxon>
        <taxon>Decapoda</taxon>
        <taxon>Pleocyemata</taxon>
        <taxon>Brachyura</taxon>
        <taxon>Eubrachyura</taxon>
        <taxon>Portunoidea</taxon>
        <taxon>Portunidae</taxon>
        <taxon>Portuninae</taxon>
        <taxon>Portunus</taxon>
    </lineage>
</organism>
<gene>
    <name evidence="2" type="ORF">E2C01_008280</name>
</gene>
<feature type="compositionally biased region" description="Low complexity" evidence="1">
    <location>
        <begin position="22"/>
        <end position="43"/>
    </location>
</feature>
<protein>
    <submittedName>
        <fullName evidence="2">Uncharacterized protein</fullName>
    </submittedName>
</protein>
<evidence type="ECO:0000256" key="1">
    <source>
        <dbReference type="SAM" id="MobiDB-lite"/>
    </source>
</evidence>
<accession>A0A5B7D0D6</accession>
<proteinExistence type="predicted"/>
<keyword evidence="3" id="KW-1185">Reference proteome</keyword>
<name>A0A5B7D0D6_PORTR</name>
<dbReference type="Proteomes" id="UP000324222">
    <property type="component" value="Unassembled WGS sequence"/>
</dbReference>
<evidence type="ECO:0000313" key="3">
    <source>
        <dbReference type="Proteomes" id="UP000324222"/>
    </source>
</evidence>
<reference evidence="2 3" key="1">
    <citation type="submission" date="2019-05" db="EMBL/GenBank/DDBJ databases">
        <title>Another draft genome of Portunus trituberculatus and its Hox gene families provides insights of decapod evolution.</title>
        <authorList>
            <person name="Jeong J.-H."/>
            <person name="Song I."/>
            <person name="Kim S."/>
            <person name="Choi T."/>
            <person name="Kim D."/>
            <person name="Ryu S."/>
            <person name="Kim W."/>
        </authorList>
    </citation>
    <scope>NUCLEOTIDE SEQUENCE [LARGE SCALE GENOMIC DNA]</scope>
    <source>
        <tissue evidence="2">Muscle</tissue>
    </source>
</reference>
<dbReference type="AlphaFoldDB" id="A0A5B7D0D6"/>
<evidence type="ECO:0000313" key="2">
    <source>
        <dbReference type="EMBL" id="MPC15487.1"/>
    </source>
</evidence>